<dbReference type="FunFam" id="2.160.20.10:FF:000023">
    <property type="entry name" value="Exo-beta-1,3-glucanase Exg0"/>
    <property type="match status" value="1"/>
</dbReference>
<evidence type="ECO:0000259" key="3">
    <source>
        <dbReference type="Pfam" id="PF12708"/>
    </source>
</evidence>
<dbReference type="PANTHER" id="PTHR33928:SF2">
    <property type="entry name" value="PECTATE LYASE SUPERFAMILY PROTEIN DOMAIN-CONTAINING PROTEIN-RELATED"/>
    <property type="match status" value="1"/>
</dbReference>
<reference evidence="4" key="2">
    <citation type="journal article" date="2023" name="IMA Fungus">
        <title>Comparative genomic study of the Penicillium genus elucidates a diverse pangenome and 15 lateral gene transfer events.</title>
        <authorList>
            <person name="Petersen C."/>
            <person name="Sorensen T."/>
            <person name="Nielsen M.R."/>
            <person name="Sondergaard T.E."/>
            <person name="Sorensen J.L."/>
            <person name="Fitzpatrick D.A."/>
            <person name="Frisvad J.C."/>
            <person name="Nielsen K.L."/>
        </authorList>
    </citation>
    <scope>NUCLEOTIDE SEQUENCE</scope>
    <source>
        <strain evidence="4">IBT 16125</strain>
    </source>
</reference>
<dbReference type="GO" id="GO:0004650">
    <property type="term" value="F:polygalacturonase activity"/>
    <property type="evidence" value="ECO:0007669"/>
    <property type="project" value="InterPro"/>
</dbReference>
<gene>
    <name evidence="4" type="ORF">N7458_005572</name>
</gene>
<dbReference type="InterPro" id="IPR012334">
    <property type="entry name" value="Pectin_lyas_fold"/>
</dbReference>
<dbReference type="RefSeq" id="XP_056767572.1">
    <property type="nucleotide sequence ID" value="XM_056908954.1"/>
</dbReference>
<dbReference type="SUPFAM" id="SSF51126">
    <property type="entry name" value="Pectin lyase-like"/>
    <property type="match status" value="2"/>
</dbReference>
<dbReference type="PANTHER" id="PTHR33928">
    <property type="entry name" value="POLYGALACTURONASE QRT3"/>
    <property type="match status" value="1"/>
</dbReference>
<dbReference type="GeneID" id="81599197"/>
<dbReference type="InterPro" id="IPR024535">
    <property type="entry name" value="RHGA/B-epi-like_pectate_lyase"/>
</dbReference>
<reference evidence="4" key="1">
    <citation type="submission" date="2022-12" db="EMBL/GenBank/DDBJ databases">
        <authorList>
            <person name="Petersen C."/>
        </authorList>
    </citation>
    <scope>NUCLEOTIDE SEQUENCE</scope>
    <source>
        <strain evidence="4">IBT 16125</strain>
    </source>
</reference>
<accession>A0AAD6G3N8</accession>
<dbReference type="Pfam" id="PF12708">
    <property type="entry name" value="Pect-lyase_RHGA_epim"/>
    <property type="match status" value="2"/>
</dbReference>
<dbReference type="Proteomes" id="UP001213681">
    <property type="component" value="Unassembled WGS sequence"/>
</dbReference>
<protein>
    <recommendedName>
        <fullName evidence="3">Rhamnogalacturonase A/B/Epimerase-like pectate lyase domain-containing protein</fullName>
    </recommendedName>
</protein>
<name>A0AAD6G3N8_9EURO</name>
<evidence type="ECO:0000313" key="4">
    <source>
        <dbReference type="EMBL" id="KAJ5454616.1"/>
    </source>
</evidence>
<evidence type="ECO:0000256" key="1">
    <source>
        <dbReference type="SAM" id="MobiDB-lite"/>
    </source>
</evidence>
<feature type="domain" description="Rhamnogalacturonase A/B/Epimerase-like pectate lyase" evidence="3">
    <location>
        <begin position="84"/>
        <end position="306"/>
    </location>
</feature>
<feature type="signal peptide" evidence="2">
    <location>
        <begin position="1"/>
        <end position="21"/>
    </location>
</feature>
<sequence>MHISSLLPLTLLLGSVSPANAIPVAEAAGGGIHARHGNNEYGSDLVSRGSSNANIVARDGPAFWMESIKHQGISPFGPSGYTTFRNVKDFGAKGDGVTDDTAAINNAISSGARCGQNCFSSTTTPAVVYFPSGTYVVSAPIFDYYNTIIIGNPNAMPVIKASSGFNGGYLIDGDPYFSADPNWPATTVFWRQVRNFVLDTTDVAAGTQISGIHWPTAQATSLQNIVFQLSADQGTEHQGIFCESGSAGFAGDLVFNGGKIGAALGNQQFTMRNLTFNNAVTAISHFWNWGWTYQEININNCQLGIDISTGGSDQQSVGSITLFDSSITNTPVAIKSARSDSSAPQTAGSIILENVALDNVGVVVEGPNSTVLAGTSGSSVIAAWGQGNQYTPAGPTKFASDLTPVSRPAGLLDGSKYYQRSKPQYESLSASSFSSVRDGGAKGDGTTDDTAALQSVINSAAGSGNVVYIDAGVYKVTSTLIIPANSKIVGEAYPVIMSSGDFFNNMDAPKPVIQVGQAGDQGQVELSDLILSTQGPQAGAILIEWNIASSSEPAGLWDVHARVGGFAGSQQTTTECAKTPNSSNVDNNCIAAYMLMHVTPSASNLYMENCWLWVSDHDVDVQSGSDGGQITIYSGRGLNIESTAGNIWLSGTSVEHSSLYQYQFASTKNHHFLKQEMLTQEVYRYYQPNPNALTPFTPNTAIHDPDFATSCSGSTGNCAMGWGLRVVNSTDLHVYGAGLYSFFNNYDATCSVYGGPQNCQSSIFSIEGTSAISVYNLNVLGSQSMVDKDGKSLASYSDNIGVFTNNIAYFTTN</sequence>
<feature type="region of interest" description="Disordered" evidence="1">
    <location>
        <begin position="429"/>
        <end position="448"/>
    </location>
</feature>
<dbReference type="CDD" id="cd23668">
    <property type="entry name" value="GH55_beta13glucanase-like"/>
    <property type="match status" value="1"/>
</dbReference>
<dbReference type="InterPro" id="IPR039279">
    <property type="entry name" value="QRT3-like"/>
</dbReference>
<feature type="domain" description="Rhamnogalacturonase A/B/Epimerase-like pectate lyase" evidence="3">
    <location>
        <begin position="433"/>
        <end position="504"/>
    </location>
</feature>
<evidence type="ECO:0000256" key="2">
    <source>
        <dbReference type="SAM" id="SignalP"/>
    </source>
</evidence>
<proteinExistence type="predicted"/>
<dbReference type="FunFam" id="2.160.20.10:FF:000026">
    <property type="entry name" value="Exo-beta-1,3-glucanase Exg0"/>
    <property type="match status" value="1"/>
</dbReference>
<dbReference type="Gene3D" id="2.160.20.10">
    <property type="entry name" value="Single-stranded right-handed beta-helix, Pectin lyase-like"/>
    <property type="match status" value="2"/>
</dbReference>
<keyword evidence="5" id="KW-1185">Reference proteome</keyword>
<keyword evidence="2" id="KW-0732">Signal</keyword>
<evidence type="ECO:0000313" key="5">
    <source>
        <dbReference type="Proteomes" id="UP001213681"/>
    </source>
</evidence>
<feature type="chain" id="PRO_5042169730" description="Rhamnogalacturonase A/B/Epimerase-like pectate lyase domain-containing protein" evidence="2">
    <location>
        <begin position="22"/>
        <end position="813"/>
    </location>
</feature>
<organism evidence="4 5">
    <name type="scientific">Penicillium daleae</name>
    <dbReference type="NCBI Taxonomy" id="63821"/>
    <lineage>
        <taxon>Eukaryota</taxon>
        <taxon>Fungi</taxon>
        <taxon>Dikarya</taxon>
        <taxon>Ascomycota</taxon>
        <taxon>Pezizomycotina</taxon>
        <taxon>Eurotiomycetes</taxon>
        <taxon>Eurotiomycetidae</taxon>
        <taxon>Eurotiales</taxon>
        <taxon>Aspergillaceae</taxon>
        <taxon>Penicillium</taxon>
    </lineage>
</organism>
<dbReference type="EMBL" id="JAPVEA010000005">
    <property type="protein sequence ID" value="KAJ5454616.1"/>
    <property type="molecule type" value="Genomic_DNA"/>
</dbReference>
<dbReference type="AlphaFoldDB" id="A0AAD6G3N8"/>
<comment type="caution">
    <text evidence="4">The sequence shown here is derived from an EMBL/GenBank/DDBJ whole genome shotgun (WGS) entry which is preliminary data.</text>
</comment>
<dbReference type="InterPro" id="IPR011050">
    <property type="entry name" value="Pectin_lyase_fold/virulence"/>
</dbReference>